<accession>A0A1K0G4P3</accession>
<dbReference type="Proteomes" id="UP000179920">
    <property type="component" value="Chromosome VII"/>
</dbReference>
<dbReference type="EMBL" id="LT558123">
    <property type="protein sequence ID" value="SAM82424.1"/>
    <property type="molecule type" value="Genomic_DNA"/>
</dbReference>
<name>A0A1K0G4P3_9BASI</name>
<protein>
    <submittedName>
        <fullName evidence="1">Uncharacterized protein</fullName>
    </submittedName>
</protein>
<reference evidence="2" key="1">
    <citation type="submission" date="2016-04" db="EMBL/GenBank/DDBJ databases">
        <authorList>
            <person name="Guldener U."/>
            <person name="Guldener U."/>
        </authorList>
    </citation>
    <scope>NUCLEOTIDE SEQUENCE [LARGE SCALE GENOMIC DNA]</scope>
    <source>
        <strain evidence="2">UB2112</strain>
    </source>
</reference>
<dbReference type="AlphaFoldDB" id="A0A1K0G4P3"/>
<gene>
    <name evidence="1" type="ORF">UBRO_20668</name>
</gene>
<evidence type="ECO:0000313" key="2">
    <source>
        <dbReference type="Proteomes" id="UP000179920"/>
    </source>
</evidence>
<organism evidence="1 2">
    <name type="scientific">Ustilago bromivora</name>
    <dbReference type="NCBI Taxonomy" id="307758"/>
    <lineage>
        <taxon>Eukaryota</taxon>
        <taxon>Fungi</taxon>
        <taxon>Dikarya</taxon>
        <taxon>Basidiomycota</taxon>
        <taxon>Ustilaginomycotina</taxon>
        <taxon>Ustilaginomycetes</taxon>
        <taxon>Ustilaginales</taxon>
        <taxon>Ustilaginaceae</taxon>
        <taxon>Ustilago</taxon>
    </lineage>
</organism>
<evidence type="ECO:0000313" key="1">
    <source>
        <dbReference type="EMBL" id="SAM82424.1"/>
    </source>
</evidence>
<sequence>MALSRSQLSQIMLPSVQSFEATHPACTSSLPTLNDSGPTSCHSLIRWNLFTSQASNIPMLTPYLACRLKIIIDQSTSSCSQLQLPTTSSSLLLFRKNILLRSDLPARSILLASALV</sequence>
<proteinExistence type="predicted"/>